<comment type="caution">
    <text evidence="16">The sequence shown here is derived from an EMBL/GenBank/DDBJ whole genome shotgun (WGS) entry which is preliminary data.</text>
</comment>
<feature type="disulfide bond" evidence="12">
    <location>
        <begin position="439"/>
        <end position="448"/>
    </location>
</feature>
<feature type="domain" description="EGF-like" evidence="14">
    <location>
        <begin position="298"/>
        <end position="334"/>
    </location>
</feature>
<evidence type="ECO:0000256" key="6">
    <source>
        <dbReference type="ARBA" id="ARBA00022737"/>
    </source>
</evidence>
<dbReference type="Pfam" id="PF00092">
    <property type="entry name" value="VWA"/>
    <property type="match status" value="1"/>
</dbReference>
<dbReference type="PRINTS" id="PR01983">
    <property type="entry name" value="NOTCH"/>
</dbReference>
<dbReference type="InterPro" id="IPR000742">
    <property type="entry name" value="EGF"/>
</dbReference>
<dbReference type="GO" id="GO:0005509">
    <property type="term" value="F:calcium ion binding"/>
    <property type="evidence" value="ECO:0007669"/>
    <property type="project" value="InterPro"/>
</dbReference>
<dbReference type="GO" id="GO:0005112">
    <property type="term" value="F:Notch binding"/>
    <property type="evidence" value="ECO:0007669"/>
    <property type="project" value="TreeGrafter"/>
</dbReference>
<feature type="domain" description="EGF-like" evidence="14">
    <location>
        <begin position="568"/>
        <end position="604"/>
    </location>
</feature>
<dbReference type="SUPFAM" id="SSF53300">
    <property type="entry name" value="vWA-like"/>
    <property type="match status" value="1"/>
</dbReference>
<feature type="disulfide bond" evidence="12">
    <location>
        <begin position="286"/>
        <end position="295"/>
    </location>
</feature>
<dbReference type="SMART" id="SM00179">
    <property type="entry name" value="EGF_CA"/>
    <property type="match status" value="11"/>
</dbReference>
<dbReference type="AlphaFoldDB" id="A0AAU9W9Y3"/>
<feature type="domain" description="EGF-like" evidence="14">
    <location>
        <begin position="260"/>
        <end position="296"/>
    </location>
</feature>
<dbReference type="SUPFAM" id="SSF57184">
    <property type="entry name" value="Growth factor receptor domain"/>
    <property type="match status" value="3"/>
</dbReference>
<keyword evidence="8" id="KW-1133">Transmembrane helix</keyword>
<feature type="domain" description="EGF-like" evidence="14">
    <location>
        <begin position="528"/>
        <end position="566"/>
    </location>
</feature>
<feature type="disulfide bond" evidence="12">
    <location>
        <begin position="594"/>
        <end position="603"/>
    </location>
</feature>
<dbReference type="PRINTS" id="PR00010">
    <property type="entry name" value="EGFBLOOD"/>
</dbReference>
<dbReference type="InterPro" id="IPR000152">
    <property type="entry name" value="EGF-type_Asp/Asn_hydroxyl_site"/>
</dbReference>
<evidence type="ECO:0000256" key="12">
    <source>
        <dbReference type="PROSITE-ProRule" id="PRU00076"/>
    </source>
</evidence>
<feature type="domain" description="EGF-like" evidence="14">
    <location>
        <begin position="375"/>
        <end position="411"/>
    </location>
</feature>
<dbReference type="InterPro" id="IPR001881">
    <property type="entry name" value="EGF-like_Ca-bd_dom"/>
</dbReference>
<dbReference type="Pfam" id="PF00008">
    <property type="entry name" value="EGF"/>
    <property type="match status" value="4"/>
</dbReference>
<feature type="disulfide bond" evidence="12">
    <location>
        <begin position="172"/>
        <end position="181"/>
    </location>
</feature>
<evidence type="ECO:0000313" key="17">
    <source>
        <dbReference type="Proteomes" id="UP001159428"/>
    </source>
</evidence>
<feature type="domain" description="EGF-like" evidence="14">
    <location>
        <begin position="490"/>
        <end position="526"/>
    </location>
</feature>
<feature type="domain" description="EGF-like" evidence="14">
    <location>
        <begin position="413"/>
        <end position="449"/>
    </location>
</feature>
<dbReference type="InterPro" id="IPR049883">
    <property type="entry name" value="NOTCH1_EGF-like"/>
</dbReference>
<dbReference type="FunFam" id="2.10.25.10:FF:000151">
    <property type="entry name" value="FAT atypical cadherin 4"/>
    <property type="match status" value="1"/>
</dbReference>
<dbReference type="GO" id="GO:0016020">
    <property type="term" value="C:membrane"/>
    <property type="evidence" value="ECO:0007669"/>
    <property type="project" value="UniProtKB-SubCell"/>
</dbReference>
<dbReference type="GO" id="GO:0120025">
    <property type="term" value="C:plasma membrane bounded cell projection"/>
    <property type="evidence" value="ECO:0007669"/>
    <property type="project" value="UniProtKB-ARBA"/>
</dbReference>
<dbReference type="GO" id="GO:0007399">
    <property type="term" value="P:nervous system development"/>
    <property type="evidence" value="ECO:0007669"/>
    <property type="project" value="UniProtKB-ARBA"/>
</dbReference>
<reference evidence="16 17" key="1">
    <citation type="submission" date="2022-05" db="EMBL/GenBank/DDBJ databases">
        <authorList>
            <consortium name="Genoscope - CEA"/>
            <person name="William W."/>
        </authorList>
    </citation>
    <scope>NUCLEOTIDE SEQUENCE [LARGE SCALE GENOMIC DNA]</scope>
</reference>
<keyword evidence="17" id="KW-1185">Reference proteome</keyword>
<dbReference type="FunFam" id="2.10.25.10:FF:000109">
    <property type="entry name" value="Notch homolog 4, [Drosophila]"/>
    <property type="match status" value="1"/>
</dbReference>
<feature type="disulfide bond" evidence="12">
    <location>
        <begin position="248"/>
        <end position="257"/>
    </location>
</feature>
<dbReference type="PROSITE" id="PS50026">
    <property type="entry name" value="EGF_3"/>
    <property type="match status" value="11"/>
</dbReference>
<dbReference type="CDD" id="cd00054">
    <property type="entry name" value="EGF_CA"/>
    <property type="match status" value="11"/>
</dbReference>
<dbReference type="GO" id="GO:0120036">
    <property type="term" value="P:plasma membrane bounded cell projection organization"/>
    <property type="evidence" value="ECO:0007669"/>
    <property type="project" value="UniProtKB-ARBA"/>
</dbReference>
<feature type="disulfide bond" evidence="12">
    <location>
        <begin position="210"/>
        <end position="219"/>
    </location>
</feature>
<dbReference type="InterPro" id="IPR002035">
    <property type="entry name" value="VWF_A"/>
</dbReference>
<evidence type="ECO:0000256" key="11">
    <source>
        <dbReference type="ARBA" id="ARBA00023180"/>
    </source>
</evidence>
<evidence type="ECO:0000259" key="15">
    <source>
        <dbReference type="PROSITE" id="PS50234"/>
    </source>
</evidence>
<feature type="disulfide bond" evidence="12">
    <location>
        <begin position="516"/>
        <end position="525"/>
    </location>
</feature>
<dbReference type="Gene3D" id="2.10.25.10">
    <property type="entry name" value="Laminin"/>
    <property type="match status" value="11"/>
</dbReference>
<dbReference type="GO" id="GO:0005654">
    <property type="term" value="C:nucleoplasm"/>
    <property type="evidence" value="ECO:0007669"/>
    <property type="project" value="UniProtKB-ARBA"/>
</dbReference>
<evidence type="ECO:0000256" key="3">
    <source>
        <dbReference type="ARBA" id="ARBA00022536"/>
    </source>
</evidence>
<dbReference type="PROSITE" id="PS01187">
    <property type="entry name" value="EGF_CA"/>
    <property type="match status" value="4"/>
</dbReference>
<evidence type="ECO:0000256" key="7">
    <source>
        <dbReference type="ARBA" id="ARBA00022837"/>
    </source>
</evidence>
<evidence type="ECO:0000256" key="2">
    <source>
        <dbReference type="ARBA" id="ARBA00005847"/>
    </source>
</evidence>
<keyword evidence="4" id="KW-0812">Transmembrane</keyword>
<dbReference type="InterPro" id="IPR018097">
    <property type="entry name" value="EGF_Ca-bd_CS"/>
</dbReference>
<proteinExistence type="inferred from homology"/>
<keyword evidence="5 13" id="KW-0732">Signal</keyword>
<keyword evidence="10 12" id="KW-1015">Disulfide bond</keyword>
<dbReference type="PANTHER" id="PTHR12916">
    <property type="entry name" value="CYTOCHROME C OXIDASE POLYPEPTIDE VIC-2"/>
    <property type="match status" value="1"/>
</dbReference>
<dbReference type="CDD" id="cd01450">
    <property type="entry name" value="vWFA_subfamily_ECM"/>
    <property type="match status" value="1"/>
</dbReference>
<dbReference type="GO" id="GO:0007219">
    <property type="term" value="P:Notch signaling pathway"/>
    <property type="evidence" value="ECO:0007669"/>
    <property type="project" value="TreeGrafter"/>
</dbReference>
<feature type="domain" description="EGF-like" evidence="14">
    <location>
        <begin position="146"/>
        <end position="182"/>
    </location>
</feature>
<dbReference type="InterPro" id="IPR036465">
    <property type="entry name" value="vWFA_dom_sf"/>
</dbReference>
<comment type="caution">
    <text evidence="12">Lacks conserved residue(s) required for the propagation of feature annotation.</text>
</comment>
<protein>
    <submittedName>
        <fullName evidence="16">Uncharacterized protein</fullName>
    </submittedName>
</protein>
<dbReference type="SMART" id="SM00181">
    <property type="entry name" value="EGF"/>
    <property type="match status" value="11"/>
</dbReference>
<dbReference type="PROSITE" id="PS00022">
    <property type="entry name" value="EGF_1"/>
    <property type="match status" value="11"/>
</dbReference>
<dbReference type="FunFam" id="2.10.25.10:FF:000031">
    <property type="entry name" value="neurogenic locus notch homolog protein 3"/>
    <property type="match status" value="1"/>
</dbReference>
<feature type="domain" description="EGF-like" evidence="14">
    <location>
        <begin position="336"/>
        <end position="373"/>
    </location>
</feature>
<evidence type="ECO:0000256" key="1">
    <source>
        <dbReference type="ARBA" id="ARBA00004167"/>
    </source>
</evidence>
<evidence type="ECO:0000259" key="14">
    <source>
        <dbReference type="PROSITE" id="PS50026"/>
    </source>
</evidence>
<dbReference type="Pfam" id="PF07645">
    <property type="entry name" value="EGF_CA"/>
    <property type="match status" value="7"/>
</dbReference>
<evidence type="ECO:0000313" key="16">
    <source>
        <dbReference type="EMBL" id="CAH3106911.1"/>
    </source>
</evidence>
<feature type="domain" description="EGF-like" evidence="14">
    <location>
        <begin position="222"/>
        <end position="258"/>
    </location>
</feature>
<dbReference type="PROSITE" id="PS01186">
    <property type="entry name" value="EGF_2"/>
    <property type="match status" value="9"/>
</dbReference>
<dbReference type="SUPFAM" id="SSF57196">
    <property type="entry name" value="EGF/Laminin"/>
    <property type="match status" value="2"/>
</dbReference>
<dbReference type="Gene3D" id="3.40.50.410">
    <property type="entry name" value="von Willebrand factor, type A domain"/>
    <property type="match status" value="1"/>
</dbReference>
<keyword evidence="6" id="KW-0677">Repeat</keyword>
<dbReference type="FunFam" id="2.10.25.10:FF:000327">
    <property type="entry name" value="neurogenic locus notch homolog protein 4"/>
    <property type="match status" value="4"/>
</dbReference>
<dbReference type="FunFam" id="2.10.25.10:FF:000125">
    <property type="entry name" value="Neurogenic locus notch protein-like"/>
    <property type="match status" value="2"/>
</dbReference>
<dbReference type="Proteomes" id="UP001159428">
    <property type="component" value="Unassembled WGS sequence"/>
</dbReference>
<feature type="disulfide bond" evidence="12">
    <location>
        <begin position="324"/>
        <end position="333"/>
    </location>
</feature>
<dbReference type="PROSITE" id="PS50234">
    <property type="entry name" value="VWFA"/>
    <property type="match status" value="1"/>
</dbReference>
<name>A0AAU9W9Y3_9CNID</name>
<dbReference type="InterPro" id="IPR009030">
    <property type="entry name" value="Growth_fac_rcpt_cys_sf"/>
</dbReference>
<evidence type="ECO:0000256" key="10">
    <source>
        <dbReference type="ARBA" id="ARBA00023157"/>
    </source>
</evidence>
<comment type="similarity">
    <text evidence="2">Belongs to the NOTCH family.</text>
</comment>
<feature type="disulfide bond" evidence="12">
    <location>
        <begin position="401"/>
        <end position="410"/>
    </location>
</feature>
<dbReference type="FunFam" id="2.10.25.10:FF:000247">
    <property type="entry name" value="Delta/notch like EGF repeat containing"/>
    <property type="match status" value="1"/>
</dbReference>
<comment type="subcellular location">
    <subcellularLocation>
        <location evidence="1">Membrane</location>
        <topology evidence="1">Single-pass membrane protein</topology>
    </subcellularLocation>
</comment>
<organism evidence="16 17">
    <name type="scientific">Pocillopora meandrina</name>
    <dbReference type="NCBI Taxonomy" id="46732"/>
    <lineage>
        <taxon>Eukaryota</taxon>
        <taxon>Metazoa</taxon>
        <taxon>Cnidaria</taxon>
        <taxon>Anthozoa</taxon>
        <taxon>Hexacorallia</taxon>
        <taxon>Scleractinia</taxon>
        <taxon>Astrocoeniina</taxon>
        <taxon>Pocilloporidae</taxon>
        <taxon>Pocillopora</taxon>
    </lineage>
</organism>
<evidence type="ECO:0000256" key="9">
    <source>
        <dbReference type="ARBA" id="ARBA00023136"/>
    </source>
</evidence>
<gene>
    <name evidence="16" type="ORF">PMEA_00001747</name>
</gene>
<dbReference type="PANTHER" id="PTHR12916:SF10">
    <property type="entry name" value="NEUROGENIC LOCUS NOTCH HOMOLOG PROTEIN 2 PRECURSOR"/>
    <property type="match status" value="1"/>
</dbReference>
<evidence type="ECO:0000256" key="4">
    <source>
        <dbReference type="ARBA" id="ARBA00022692"/>
    </source>
</evidence>
<feature type="disulfide bond" evidence="12">
    <location>
        <begin position="556"/>
        <end position="565"/>
    </location>
</feature>
<dbReference type="EMBL" id="CALNXJ010000010">
    <property type="protein sequence ID" value="CAH3106911.1"/>
    <property type="molecule type" value="Genomic_DNA"/>
</dbReference>
<dbReference type="PROSITE" id="PS00010">
    <property type="entry name" value="ASX_HYDROXYL"/>
    <property type="match status" value="10"/>
</dbReference>
<evidence type="ECO:0000256" key="13">
    <source>
        <dbReference type="SAM" id="SignalP"/>
    </source>
</evidence>
<evidence type="ECO:0000256" key="5">
    <source>
        <dbReference type="ARBA" id="ARBA00022729"/>
    </source>
</evidence>
<dbReference type="GO" id="GO:0071944">
    <property type="term" value="C:cell periphery"/>
    <property type="evidence" value="ECO:0007669"/>
    <property type="project" value="UniProtKB-ARBA"/>
</dbReference>
<accession>A0AAU9W9Y3</accession>
<dbReference type="FunFam" id="2.10.25.10:FF:000471">
    <property type="entry name" value="Protein lin-12"/>
    <property type="match status" value="1"/>
</dbReference>
<sequence length="797" mass="86919">MTLRGILMLGVLCRLTNVAAGAASPHVSCNRTYKKLGCFKANSKPLDTLLITDRGKVDWENWEAYVHSLACRCTEATRKRGFTHFGLQNFGECWSGSDADKRYKRDGESDQCVMIFQQPFSLCDNLDDPRECAGYPNVNYVYRIENDDECSKSPCKNGATCVNTPKGFDCKCPQGFKGALCDEDIDECSNSPCKNQGTCVNTIGGFRCTCPQGFKGDLCDEDVDECLNNPCKNEGACVNTIGGFSCKCRQGYKGALCDEDIDECANSPCKNGGSCKNNPGSFTCTCQRGFEGKLCDQDVDECSNNPCKNGGTCINSLGGFSCKCQQGFKGALCDEDINECALSQPCKNGGTCINIVGSFECKCKKGYTGTNCEEVLDPCQSSPCQHGGSCVRRGRGFKCKCVAGFLGKLCERDEDECRKSPCRKGSTCVNNIGSFQCLCPPGMQGKLCEQGNRGNHKHPCQSANNDGPTCRLLRLKTLGLISKKYYVFTDVNECRQQLCLNGATCVNSIGGFHCKCKSGFSGKFCENDVNECKLGFDPCKNGGTCVNKHDGFQCLCPPGITGMLCDVDVNECKQLLCRNGAACKNTLGSFECRCKSGYSGKFCEKGTCSNQGQYDLGLIIDGGRSVGNYGFVQTKWFLLQLISRFSVNLRKTHFGVILYNNKPRLICGFTDATSYNPVLLKLKILAMEFPNGDVRTDKALKMAGEELFKAGKDRQNVPDVLLVIVEGKTEQNSEPYKDVLIPLKDRGVNIIAVGIGDQISVDELKEIALGKSDNVIHVQTIGDLKAQELKEKILKIC</sequence>
<dbReference type="SMART" id="SM00327">
    <property type="entry name" value="VWA"/>
    <property type="match status" value="1"/>
</dbReference>
<feature type="domain" description="EGF-like" evidence="14">
    <location>
        <begin position="184"/>
        <end position="220"/>
    </location>
</feature>
<feature type="domain" description="VWFA" evidence="15">
    <location>
        <begin position="615"/>
        <end position="796"/>
    </location>
</feature>
<keyword evidence="11" id="KW-0325">Glycoprotein</keyword>
<feature type="chain" id="PRO_5043953419" evidence="13">
    <location>
        <begin position="22"/>
        <end position="797"/>
    </location>
</feature>
<evidence type="ECO:0000256" key="8">
    <source>
        <dbReference type="ARBA" id="ARBA00022989"/>
    </source>
</evidence>
<keyword evidence="9" id="KW-0472">Membrane</keyword>
<feature type="disulfide bond" evidence="12">
    <location>
        <begin position="363"/>
        <end position="372"/>
    </location>
</feature>
<keyword evidence="7" id="KW-0106">Calcium</keyword>
<dbReference type="GO" id="GO:0045595">
    <property type="term" value="P:regulation of cell differentiation"/>
    <property type="evidence" value="ECO:0007669"/>
    <property type="project" value="UniProtKB-ARBA"/>
</dbReference>
<keyword evidence="3 12" id="KW-0245">EGF-like domain</keyword>
<dbReference type="GO" id="GO:0009653">
    <property type="term" value="P:anatomical structure morphogenesis"/>
    <property type="evidence" value="ECO:0007669"/>
    <property type="project" value="UniProtKB-ARBA"/>
</dbReference>
<feature type="signal peptide" evidence="13">
    <location>
        <begin position="1"/>
        <end position="21"/>
    </location>
</feature>